<dbReference type="PRINTS" id="PR00068">
    <property type="entry name" value="CUZNDISMTASE"/>
</dbReference>
<accession>A0A1C9EFZ4</accession>
<dbReference type="Gene3D" id="2.60.40.200">
    <property type="entry name" value="Superoxide dismutase, copper/zinc binding domain"/>
    <property type="match status" value="1"/>
</dbReference>
<dbReference type="SUPFAM" id="SSF49329">
    <property type="entry name" value="Cu,Zn superoxide dismutase-like"/>
    <property type="match status" value="1"/>
</dbReference>
<name>A0A1C9EFZ4_9ACAR</name>
<evidence type="ECO:0000256" key="2">
    <source>
        <dbReference type="SAM" id="Phobius"/>
    </source>
</evidence>
<proteinExistence type="evidence at transcript level"/>
<organism evidence="4">
    <name type="scientific">Neoseiulus barkeri</name>
    <dbReference type="NCBI Taxonomy" id="573039"/>
    <lineage>
        <taxon>Eukaryota</taxon>
        <taxon>Metazoa</taxon>
        <taxon>Ecdysozoa</taxon>
        <taxon>Arthropoda</taxon>
        <taxon>Chelicerata</taxon>
        <taxon>Arachnida</taxon>
        <taxon>Acari</taxon>
        <taxon>Parasitiformes</taxon>
        <taxon>Mesostigmata</taxon>
        <taxon>Gamasina</taxon>
        <taxon>Phytoseioidea</taxon>
        <taxon>Phytoseiidae</taxon>
        <taxon>Amblyseiinae</taxon>
        <taxon>Neoseiulus</taxon>
    </lineage>
</organism>
<dbReference type="InterPro" id="IPR024134">
    <property type="entry name" value="SOD_Cu/Zn_/chaperone"/>
</dbReference>
<feature type="domain" description="Superoxide dismutase copper/zinc binding" evidence="3">
    <location>
        <begin position="51"/>
        <end position="182"/>
    </location>
</feature>
<comment type="cofactor">
    <cofactor evidence="1">
        <name>Cu cation</name>
        <dbReference type="ChEBI" id="CHEBI:23378"/>
    </cofactor>
    <text evidence="1">Binds 1 copper ion per subunit.</text>
</comment>
<dbReference type="PROSITE" id="PS00332">
    <property type="entry name" value="SOD_CU_ZN_2"/>
    <property type="match status" value="1"/>
</dbReference>
<comment type="catalytic activity">
    <reaction evidence="1">
        <text>2 superoxide + 2 H(+) = H2O2 + O2</text>
        <dbReference type="Rhea" id="RHEA:20696"/>
        <dbReference type="ChEBI" id="CHEBI:15378"/>
        <dbReference type="ChEBI" id="CHEBI:15379"/>
        <dbReference type="ChEBI" id="CHEBI:16240"/>
        <dbReference type="ChEBI" id="CHEBI:18421"/>
        <dbReference type="EC" id="1.15.1.1"/>
    </reaction>
</comment>
<keyword evidence="1" id="KW-0862">Zinc</keyword>
<evidence type="ECO:0000259" key="3">
    <source>
        <dbReference type="Pfam" id="PF00080"/>
    </source>
</evidence>
<keyword evidence="2" id="KW-0812">Transmembrane</keyword>
<keyword evidence="1" id="KW-0479">Metal-binding</keyword>
<dbReference type="AlphaFoldDB" id="A0A1C9EFZ4"/>
<comment type="function">
    <text evidence="1">Destroys radicals which are normally produced within the cells and which are toxic to biological systems.</text>
</comment>
<dbReference type="EMBL" id="KX505993">
    <property type="protein sequence ID" value="AON96405.1"/>
    <property type="molecule type" value="mRNA"/>
</dbReference>
<sequence length="185" mass="19828">MGPSTRRKLLSLIGTLVILAMAIVLVVVFLYTKPVKDVVARATCALVGSMNGTLVLEEFNDGTRVEGLFHDMPFGVHAIHVHEFGNTGNDCAEAGGHYNPFNVDHGGPHDDVRHIGDWGNFEVTGLPFMLIFNDAVARLTGDVGIFNRSIVIHKGEDDYGKGNNSASKVNGNAGPRLACCVILEA</sequence>
<dbReference type="InterPro" id="IPR001424">
    <property type="entry name" value="SOD_Cu_Zn_dom"/>
</dbReference>
<dbReference type="GO" id="GO:0005507">
    <property type="term" value="F:copper ion binding"/>
    <property type="evidence" value="ECO:0007669"/>
    <property type="project" value="InterPro"/>
</dbReference>
<dbReference type="EC" id="1.15.1.1" evidence="1"/>
<keyword evidence="2" id="KW-1133">Transmembrane helix</keyword>
<dbReference type="GO" id="GO:0004784">
    <property type="term" value="F:superoxide dismutase activity"/>
    <property type="evidence" value="ECO:0007669"/>
    <property type="project" value="UniProtKB-EC"/>
</dbReference>
<keyword evidence="1 4" id="KW-0560">Oxidoreductase</keyword>
<keyword evidence="1" id="KW-0186">Copper</keyword>
<dbReference type="InterPro" id="IPR018152">
    <property type="entry name" value="SOD_Cu/Zn_BS"/>
</dbReference>
<dbReference type="Pfam" id="PF00080">
    <property type="entry name" value="Sod_Cu"/>
    <property type="match status" value="1"/>
</dbReference>
<dbReference type="CDD" id="cd00305">
    <property type="entry name" value="Cu-Zn_Superoxide_Dismutase"/>
    <property type="match status" value="1"/>
</dbReference>
<dbReference type="InterPro" id="IPR036423">
    <property type="entry name" value="SOD-like_Cu/Zn_dom_sf"/>
</dbReference>
<protein>
    <recommendedName>
        <fullName evidence="1">Superoxide dismutase [Cu-Zn]</fullName>
        <ecNumber evidence="1">1.15.1.1</ecNumber>
    </recommendedName>
</protein>
<dbReference type="PANTHER" id="PTHR10003">
    <property type="entry name" value="SUPEROXIDE DISMUTASE CU-ZN -RELATED"/>
    <property type="match status" value="1"/>
</dbReference>
<evidence type="ECO:0000313" key="4">
    <source>
        <dbReference type="EMBL" id="AON96405.1"/>
    </source>
</evidence>
<comment type="cofactor">
    <cofactor evidence="1">
        <name>Zn(2+)</name>
        <dbReference type="ChEBI" id="CHEBI:29105"/>
    </cofactor>
    <text evidence="1">Binds 1 zinc ion per subunit.</text>
</comment>
<comment type="similarity">
    <text evidence="1">Belongs to the Cu-Zn superoxide dismutase family.</text>
</comment>
<reference evidence="4" key="1">
    <citation type="submission" date="2016-07" db="EMBL/GenBank/DDBJ databases">
        <title>Identification and expression analysis of antioxidant enzymes related genes of Neoseiulus barkeri.</title>
        <authorList>
            <person name="Tian C."/>
            <person name="Liu H."/>
        </authorList>
    </citation>
    <scope>NUCLEOTIDE SEQUENCE</scope>
</reference>
<gene>
    <name evidence="4" type="primary">Cu-ZnSOD2</name>
</gene>
<feature type="transmembrane region" description="Helical" evidence="2">
    <location>
        <begin position="9"/>
        <end position="31"/>
    </location>
</feature>
<evidence type="ECO:0000256" key="1">
    <source>
        <dbReference type="RuleBase" id="RU000393"/>
    </source>
</evidence>
<keyword evidence="2" id="KW-0472">Membrane</keyword>